<comment type="caution">
    <text evidence="1">The sequence shown here is derived from an EMBL/GenBank/DDBJ whole genome shotgun (WGS) entry which is preliminary data.</text>
</comment>
<protein>
    <submittedName>
        <fullName evidence="1">Uncharacterized protein</fullName>
    </submittedName>
</protein>
<accession>A0A0F9ACJ3</accession>
<evidence type="ECO:0000313" key="1">
    <source>
        <dbReference type="EMBL" id="KKL07150.1"/>
    </source>
</evidence>
<organism evidence="1">
    <name type="scientific">marine sediment metagenome</name>
    <dbReference type="NCBI Taxonomy" id="412755"/>
    <lineage>
        <taxon>unclassified sequences</taxon>
        <taxon>metagenomes</taxon>
        <taxon>ecological metagenomes</taxon>
    </lineage>
</organism>
<reference evidence="1" key="1">
    <citation type="journal article" date="2015" name="Nature">
        <title>Complex archaea that bridge the gap between prokaryotes and eukaryotes.</title>
        <authorList>
            <person name="Spang A."/>
            <person name="Saw J.H."/>
            <person name="Jorgensen S.L."/>
            <person name="Zaremba-Niedzwiedzka K."/>
            <person name="Martijn J."/>
            <person name="Lind A.E."/>
            <person name="van Eijk R."/>
            <person name="Schleper C."/>
            <person name="Guy L."/>
            <person name="Ettema T.J."/>
        </authorList>
    </citation>
    <scope>NUCLEOTIDE SEQUENCE</scope>
</reference>
<proteinExistence type="predicted"/>
<sequence length="212" mass="22127">MTVGIGQVVCEESGAVNKEMREVTSAVTVDITSDLDTGSEASSTTYYVYAIGDADATTFTCKMSTSSTSPTGLTCFRLLGEFRNGTDGHIDQNSVLSYATDHMAAPQAQFGAWATAHEGTAYAVDTAYQAATDGFVIIWTGSTGAGGKRVRAYTDSSNPPTTQQGDIFVASGSNGVGGQICMPVKKGDYWKYTSTMGTPPTGGSGVSWMPLK</sequence>
<gene>
    <name evidence="1" type="ORF">LCGC14_2588900</name>
</gene>
<dbReference type="AlphaFoldDB" id="A0A0F9ACJ3"/>
<name>A0A0F9ACJ3_9ZZZZ</name>
<dbReference type="EMBL" id="LAZR01043408">
    <property type="protein sequence ID" value="KKL07150.1"/>
    <property type="molecule type" value="Genomic_DNA"/>
</dbReference>